<feature type="transmembrane region" description="Helical" evidence="1">
    <location>
        <begin position="188"/>
        <end position="208"/>
    </location>
</feature>
<sequence length="278" mass="30383">MKKSSLFAASITTATIVTGSNIGIQTSHQDDEESSKRNSSSEKKNHCLEILLPRENTFGCKFFIWKEERVRVLVGSPGASTTSIYSPGSSSTLIYSPGYSTPPRYSPGASTPPSYSRGTSRNAECSNCKYFLDKITVLEATKFNLEANAEINFSFKLSSFDFVVDITDDAENKKNEGTVTRIKIDNKGVFEMLFIAIGASICTFLNYLRPMLMIDVAHLKGLYKGTNLVAVAMDGNNKIVPIAFAICKGETGHGGCRCSKNALVIILIFYSYLIGIPL</sequence>
<evidence type="ECO:0000313" key="3">
    <source>
        <dbReference type="Proteomes" id="UP001151760"/>
    </source>
</evidence>
<keyword evidence="1" id="KW-0812">Transmembrane</keyword>
<reference evidence="2" key="2">
    <citation type="submission" date="2022-01" db="EMBL/GenBank/DDBJ databases">
        <authorList>
            <person name="Yamashiro T."/>
            <person name="Shiraishi A."/>
            <person name="Satake H."/>
            <person name="Nakayama K."/>
        </authorList>
    </citation>
    <scope>NUCLEOTIDE SEQUENCE</scope>
</reference>
<name>A0ABQ4WHS5_9ASTR</name>
<keyword evidence="3" id="KW-1185">Reference proteome</keyword>
<gene>
    <name evidence="2" type="ORF">Tco_0625800</name>
</gene>
<keyword evidence="1" id="KW-0472">Membrane</keyword>
<dbReference type="EMBL" id="BQNB010008656">
    <property type="protein sequence ID" value="GJS52438.1"/>
    <property type="molecule type" value="Genomic_DNA"/>
</dbReference>
<dbReference type="Proteomes" id="UP001151760">
    <property type="component" value="Unassembled WGS sequence"/>
</dbReference>
<proteinExistence type="predicted"/>
<evidence type="ECO:0000256" key="1">
    <source>
        <dbReference type="SAM" id="Phobius"/>
    </source>
</evidence>
<protein>
    <submittedName>
        <fullName evidence="2">Uncharacterized protein</fullName>
    </submittedName>
</protein>
<reference evidence="2" key="1">
    <citation type="journal article" date="2022" name="Int. J. Mol. Sci.">
        <title>Draft Genome of Tanacetum Coccineum: Genomic Comparison of Closely Related Tanacetum-Family Plants.</title>
        <authorList>
            <person name="Yamashiro T."/>
            <person name="Shiraishi A."/>
            <person name="Nakayama K."/>
            <person name="Satake H."/>
        </authorList>
    </citation>
    <scope>NUCLEOTIDE SEQUENCE</scope>
</reference>
<dbReference type="PANTHER" id="PTHR31973">
    <property type="entry name" value="POLYPROTEIN, PUTATIVE-RELATED"/>
    <property type="match status" value="1"/>
</dbReference>
<organism evidence="2 3">
    <name type="scientific">Tanacetum coccineum</name>
    <dbReference type="NCBI Taxonomy" id="301880"/>
    <lineage>
        <taxon>Eukaryota</taxon>
        <taxon>Viridiplantae</taxon>
        <taxon>Streptophyta</taxon>
        <taxon>Embryophyta</taxon>
        <taxon>Tracheophyta</taxon>
        <taxon>Spermatophyta</taxon>
        <taxon>Magnoliopsida</taxon>
        <taxon>eudicotyledons</taxon>
        <taxon>Gunneridae</taxon>
        <taxon>Pentapetalae</taxon>
        <taxon>asterids</taxon>
        <taxon>campanulids</taxon>
        <taxon>Asterales</taxon>
        <taxon>Asteraceae</taxon>
        <taxon>Asteroideae</taxon>
        <taxon>Anthemideae</taxon>
        <taxon>Anthemidinae</taxon>
        <taxon>Tanacetum</taxon>
    </lineage>
</organism>
<evidence type="ECO:0000313" key="2">
    <source>
        <dbReference type="EMBL" id="GJS52438.1"/>
    </source>
</evidence>
<accession>A0ABQ4WHS5</accession>
<comment type="caution">
    <text evidence="2">The sequence shown here is derived from an EMBL/GenBank/DDBJ whole genome shotgun (WGS) entry which is preliminary data.</text>
</comment>
<keyword evidence="1" id="KW-1133">Transmembrane helix</keyword>
<dbReference type="PANTHER" id="PTHR31973:SF185">
    <property type="entry name" value="TRANSPOSASE, MUDR, PLANT, MULE TRANSPOSASE DOMAIN-CONTAINING PROTEIN"/>
    <property type="match status" value="1"/>
</dbReference>